<evidence type="ECO:0000313" key="2">
    <source>
        <dbReference type="Proteomes" id="UP001060215"/>
    </source>
</evidence>
<reference evidence="1 2" key="1">
    <citation type="journal article" date="2022" name="Plant J.">
        <title>Chromosome-level genome of Camellia lanceoleosa provides a valuable resource for understanding genome evolution and self-incompatibility.</title>
        <authorList>
            <person name="Gong W."/>
            <person name="Xiao S."/>
            <person name="Wang L."/>
            <person name="Liao Z."/>
            <person name="Chang Y."/>
            <person name="Mo W."/>
            <person name="Hu G."/>
            <person name="Li W."/>
            <person name="Zhao G."/>
            <person name="Zhu H."/>
            <person name="Hu X."/>
            <person name="Ji K."/>
            <person name="Xiang X."/>
            <person name="Song Q."/>
            <person name="Yuan D."/>
            <person name="Jin S."/>
            <person name="Zhang L."/>
        </authorList>
    </citation>
    <scope>NUCLEOTIDE SEQUENCE [LARGE SCALE GENOMIC DNA]</scope>
    <source>
        <strain evidence="1">SQ_2022a</strain>
    </source>
</reference>
<comment type="caution">
    <text evidence="1">The sequence shown here is derived from an EMBL/GenBank/DDBJ whole genome shotgun (WGS) entry which is preliminary data.</text>
</comment>
<sequence length="211" mass="24019">MNGEDGVMKMMKRAEIDTRAPFGSVKEAVMLFGERVLAGHVYSPNKLKEMQNEENHENGNGPSEIGNVTAELEETKQSLQKAKQEGMLMATCLSSLQEELERTKRELHKLKERESEKQVIMETEIDDEDIKFVEDTTKFEAKSHTRVEFQKKRYVTFANPPSFAKVMVPQGDAVLQRHPSLRKKEKKPLIPLIRGIFSRKKGGSEVASLRS</sequence>
<protein>
    <submittedName>
        <fullName evidence="1">WEB family protein</fullName>
    </submittedName>
</protein>
<proteinExistence type="predicted"/>
<dbReference type="EMBL" id="CM045761">
    <property type="protein sequence ID" value="KAI8014364.1"/>
    <property type="molecule type" value="Genomic_DNA"/>
</dbReference>
<keyword evidence="2" id="KW-1185">Reference proteome</keyword>
<organism evidence="1 2">
    <name type="scientific">Camellia lanceoleosa</name>
    <dbReference type="NCBI Taxonomy" id="1840588"/>
    <lineage>
        <taxon>Eukaryota</taxon>
        <taxon>Viridiplantae</taxon>
        <taxon>Streptophyta</taxon>
        <taxon>Embryophyta</taxon>
        <taxon>Tracheophyta</taxon>
        <taxon>Spermatophyta</taxon>
        <taxon>Magnoliopsida</taxon>
        <taxon>eudicotyledons</taxon>
        <taxon>Gunneridae</taxon>
        <taxon>Pentapetalae</taxon>
        <taxon>asterids</taxon>
        <taxon>Ericales</taxon>
        <taxon>Theaceae</taxon>
        <taxon>Camellia</taxon>
    </lineage>
</organism>
<accession>A0ACC0HNP8</accession>
<evidence type="ECO:0000313" key="1">
    <source>
        <dbReference type="EMBL" id="KAI8014364.1"/>
    </source>
</evidence>
<dbReference type="Proteomes" id="UP001060215">
    <property type="component" value="Chromosome 4"/>
</dbReference>
<name>A0ACC0HNP8_9ERIC</name>
<gene>
    <name evidence="1" type="ORF">LOK49_LG05G03763</name>
</gene>